<feature type="region of interest" description="Disordered" evidence="2">
    <location>
        <begin position="349"/>
        <end position="433"/>
    </location>
</feature>
<keyword evidence="4" id="KW-1185">Reference proteome</keyword>
<gene>
    <name evidence="3" type="ORF">TRIATDRAFT_132109</name>
</gene>
<sequence>MLPGSGTMGSSTATPGQGYEQTQTPPLSPSSSLALDSASTPRATPSSRPNSSRLVVDRRDALFNVGPASPPKQHSPLRQSTSISYQDCAGRPDLSQFVKPRHNPKLQRGHSRSRSEFSTTTTSSNIPLPVGQAPGAQPEASLSTDSLHSENPTSTFATRRTSFGEVGQDRRVTNLSDCNRPNTASSSSSSPRNSALSFITSKMPAIKALAPAPVVVPQSDELIGLNIETSLFPKGNPPDGQTFSPAAFMNLQQTATGLLKKYQTAYKRQATTIQEMLAEKEATDDEKAEADTRTRHLKMQLEGMAQKLAETESEMQTLMEELNKEKRLRMEERAAARDKFLTPSEGSISEDLCVEEDQQRRRGWRRSGETSKTDFSFETDEDSVEAASIFSRPRSPTNTALSIISDVEGPAPSGPPSRTSTFGPNRPVRNSQPPQLTTFQKLFKIDPDRDIKGCRNCQGQDASIAWDTVGLLKAENKTLKERVSELEEAVEEVLDVVNGVGQ</sequence>
<keyword evidence="1" id="KW-0175">Coiled coil</keyword>
<comment type="caution">
    <text evidence="3">The sequence shown here is derived from an EMBL/GenBank/DDBJ whole genome shotgun (WGS) entry which is preliminary data.</text>
</comment>
<dbReference type="Proteomes" id="UP000005426">
    <property type="component" value="Unassembled WGS sequence"/>
</dbReference>
<evidence type="ECO:0000313" key="3">
    <source>
        <dbReference type="EMBL" id="EHK45683.1"/>
    </source>
</evidence>
<accession>G9NUF2</accession>
<reference evidence="3 4" key="1">
    <citation type="journal article" date="2011" name="Genome Biol.">
        <title>Comparative genome sequence analysis underscores mycoparasitism as the ancestral life style of Trichoderma.</title>
        <authorList>
            <person name="Kubicek C.P."/>
            <person name="Herrera-Estrella A."/>
            <person name="Seidl-Seiboth V."/>
            <person name="Martinez D.A."/>
            <person name="Druzhinina I.S."/>
            <person name="Thon M."/>
            <person name="Zeilinger S."/>
            <person name="Casas-Flores S."/>
            <person name="Horwitz B.A."/>
            <person name="Mukherjee P.K."/>
            <person name="Mukherjee M."/>
            <person name="Kredics L."/>
            <person name="Alcaraz L.D."/>
            <person name="Aerts A."/>
            <person name="Antal Z."/>
            <person name="Atanasova L."/>
            <person name="Cervantes-Badillo M.G."/>
            <person name="Challacombe J."/>
            <person name="Chertkov O."/>
            <person name="McCluskey K."/>
            <person name="Coulpier F."/>
            <person name="Deshpande N."/>
            <person name="von Doehren H."/>
            <person name="Ebbole D.J."/>
            <person name="Esquivel-Naranjo E.U."/>
            <person name="Fekete E."/>
            <person name="Flipphi M."/>
            <person name="Glaser F."/>
            <person name="Gomez-Rodriguez E.Y."/>
            <person name="Gruber S."/>
            <person name="Han C."/>
            <person name="Henrissat B."/>
            <person name="Hermosa R."/>
            <person name="Hernandez-Onate M."/>
            <person name="Karaffa L."/>
            <person name="Kosti I."/>
            <person name="Le Crom S."/>
            <person name="Lindquist E."/>
            <person name="Lucas S."/>
            <person name="Luebeck M."/>
            <person name="Luebeck P.S."/>
            <person name="Margeot A."/>
            <person name="Metz B."/>
            <person name="Misra M."/>
            <person name="Nevalainen H."/>
            <person name="Omann M."/>
            <person name="Packer N."/>
            <person name="Perrone G."/>
            <person name="Uresti-Rivera E.E."/>
            <person name="Salamov A."/>
            <person name="Schmoll M."/>
            <person name="Seiboth B."/>
            <person name="Shapiro H."/>
            <person name="Sukno S."/>
            <person name="Tamayo-Ramos J.A."/>
            <person name="Tisch D."/>
            <person name="Wiest A."/>
            <person name="Wilkinson H.H."/>
            <person name="Zhang M."/>
            <person name="Coutinho P.M."/>
            <person name="Kenerley C.M."/>
            <person name="Monte E."/>
            <person name="Baker S.E."/>
            <person name="Grigoriev I.V."/>
        </authorList>
    </citation>
    <scope>NUCLEOTIDE SEQUENCE [LARGE SCALE GENOMIC DNA]</scope>
    <source>
        <strain evidence="4">ATCC 20476 / IMI 206040</strain>
    </source>
</reference>
<evidence type="ECO:0000256" key="1">
    <source>
        <dbReference type="SAM" id="Coils"/>
    </source>
</evidence>
<dbReference type="STRING" id="452589.G9NUF2"/>
<evidence type="ECO:0000313" key="4">
    <source>
        <dbReference type="Proteomes" id="UP000005426"/>
    </source>
</evidence>
<evidence type="ECO:0000256" key="2">
    <source>
        <dbReference type="SAM" id="MobiDB-lite"/>
    </source>
</evidence>
<dbReference type="OrthoDB" id="5377009at2759"/>
<dbReference type="eggNOG" id="ENOG502SCZX">
    <property type="taxonomic scope" value="Eukaryota"/>
</dbReference>
<feature type="region of interest" description="Disordered" evidence="2">
    <location>
        <begin position="1"/>
        <end position="195"/>
    </location>
</feature>
<name>G9NUF2_HYPAI</name>
<organism evidence="3 4">
    <name type="scientific">Hypocrea atroviridis (strain ATCC 20476 / IMI 206040)</name>
    <name type="common">Trichoderma atroviride</name>
    <dbReference type="NCBI Taxonomy" id="452589"/>
    <lineage>
        <taxon>Eukaryota</taxon>
        <taxon>Fungi</taxon>
        <taxon>Dikarya</taxon>
        <taxon>Ascomycota</taxon>
        <taxon>Pezizomycotina</taxon>
        <taxon>Sordariomycetes</taxon>
        <taxon>Hypocreomycetidae</taxon>
        <taxon>Hypocreales</taxon>
        <taxon>Hypocreaceae</taxon>
        <taxon>Trichoderma</taxon>
    </lineage>
</organism>
<feature type="coiled-coil region" evidence="1">
    <location>
        <begin position="273"/>
        <end position="339"/>
    </location>
</feature>
<proteinExistence type="predicted"/>
<feature type="compositionally biased region" description="Polar residues" evidence="2">
    <location>
        <begin position="140"/>
        <end position="161"/>
    </location>
</feature>
<dbReference type="KEGG" id="tatv:25775263"/>
<feature type="coiled-coil region" evidence="1">
    <location>
        <begin position="469"/>
        <end position="496"/>
    </location>
</feature>
<feature type="compositionally biased region" description="Polar residues" evidence="2">
    <location>
        <begin position="416"/>
        <end position="433"/>
    </location>
</feature>
<dbReference type="AlphaFoldDB" id="G9NUF2"/>
<feature type="compositionally biased region" description="Polar residues" evidence="2">
    <location>
        <begin position="76"/>
        <end position="85"/>
    </location>
</feature>
<feature type="compositionally biased region" description="Low complexity" evidence="2">
    <location>
        <begin position="180"/>
        <end position="195"/>
    </location>
</feature>
<dbReference type="EMBL" id="ABDG02000023">
    <property type="protein sequence ID" value="EHK45683.1"/>
    <property type="molecule type" value="Genomic_DNA"/>
</dbReference>
<feature type="compositionally biased region" description="Polar residues" evidence="2">
    <location>
        <begin position="40"/>
        <end position="53"/>
    </location>
</feature>
<protein>
    <submittedName>
        <fullName evidence="3">Uncharacterized protein</fullName>
    </submittedName>
</protein>
<feature type="compositionally biased region" description="Low complexity" evidence="2">
    <location>
        <begin position="29"/>
        <end position="39"/>
    </location>
</feature>
<dbReference type="OMA" id="LKPRHNT"/>
<dbReference type="GeneID" id="25775263"/>
<feature type="compositionally biased region" description="Basic residues" evidence="2">
    <location>
        <begin position="99"/>
        <end position="112"/>
    </location>
</feature>
<dbReference type="HOGENOM" id="CLU_030582_2_0_1"/>
<feature type="compositionally biased region" description="Polar residues" evidence="2">
    <location>
        <begin position="8"/>
        <end position="24"/>
    </location>
</feature>